<dbReference type="CTD" id="78776249"/>
<evidence type="ECO:0000313" key="3">
    <source>
        <dbReference type="Proteomes" id="UP000483820"/>
    </source>
</evidence>
<dbReference type="GeneID" id="78776249"/>
<reference evidence="2 3" key="1">
    <citation type="submission" date="2019-12" db="EMBL/GenBank/DDBJ databases">
        <title>Chromosome-level assembly of the Caenorhabditis remanei genome.</title>
        <authorList>
            <person name="Teterina A.A."/>
            <person name="Willis J.H."/>
            <person name="Phillips P.C."/>
        </authorList>
    </citation>
    <scope>NUCLEOTIDE SEQUENCE [LARGE SCALE GENOMIC DNA]</scope>
    <source>
        <strain evidence="2 3">PX506</strain>
        <tissue evidence="2">Whole organism</tissue>
    </source>
</reference>
<comment type="caution">
    <text evidence="2">The sequence shown here is derived from an EMBL/GenBank/DDBJ whole genome shotgun (WGS) entry which is preliminary data.</text>
</comment>
<proteinExistence type="predicted"/>
<dbReference type="KEGG" id="crq:GCK72_016090"/>
<dbReference type="AlphaFoldDB" id="A0A6A5GYZ2"/>
<dbReference type="Proteomes" id="UP000483820">
    <property type="component" value="Chromosome IV"/>
</dbReference>
<organism evidence="2 3">
    <name type="scientific">Caenorhabditis remanei</name>
    <name type="common">Caenorhabditis vulgaris</name>
    <dbReference type="NCBI Taxonomy" id="31234"/>
    <lineage>
        <taxon>Eukaryota</taxon>
        <taxon>Metazoa</taxon>
        <taxon>Ecdysozoa</taxon>
        <taxon>Nematoda</taxon>
        <taxon>Chromadorea</taxon>
        <taxon>Rhabditida</taxon>
        <taxon>Rhabditina</taxon>
        <taxon>Rhabditomorpha</taxon>
        <taxon>Rhabditoidea</taxon>
        <taxon>Rhabditidae</taxon>
        <taxon>Peloderinae</taxon>
        <taxon>Caenorhabditis</taxon>
    </lineage>
</organism>
<gene>
    <name evidence="2" type="ORF">GCK72_016090</name>
</gene>
<evidence type="ECO:0000256" key="1">
    <source>
        <dbReference type="SAM" id="MobiDB-lite"/>
    </source>
</evidence>
<dbReference type="RefSeq" id="XP_053586090.1">
    <property type="nucleotide sequence ID" value="XM_053731318.1"/>
</dbReference>
<name>A0A6A5GYZ2_CAERE</name>
<feature type="compositionally biased region" description="Acidic residues" evidence="1">
    <location>
        <begin position="82"/>
        <end position="92"/>
    </location>
</feature>
<sequence>MIHSLNSKLDRVPIIVHCQILCQMIVVPSFAESTVTLPQLDPFHVFRLILVFLWPVAMEFSGHYEVRRDVIFLLPPGVGWGDEEEDQKEEEDGTKILRRHCY</sequence>
<dbReference type="EMBL" id="WUAV01000004">
    <property type="protein sequence ID" value="KAF1759623.1"/>
    <property type="molecule type" value="Genomic_DNA"/>
</dbReference>
<accession>A0A6A5GYZ2</accession>
<feature type="region of interest" description="Disordered" evidence="1">
    <location>
        <begin position="82"/>
        <end position="102"/>
    </location>
</feature>
<protein>
    <submittedName>
        <fullName evidence="2">Uncharacterized protein</fullName>
    </submittedName>
</protein>
<evidence type="ECO:0000313" key="2">
    <source>
        <dbReference type="EMBL" id="KAF1759623.1"/>
    </source>
</evidence>